<comment type="caution">
    <text evidence="4">The sequence shown here is derived from an EMBL/GenBank/DDBJ whole genome shotgun (WGS) entry which is preliminary data.</text>
</comment>
<organism evidence="4 5">
    <name type="scientific">Alteromonas ponticola</name>
    <dbReference type="NCBI Taxonomy" id="2720613"/>
    <lineage>
        <taxon>Bacteria</taxon>
        <taxon>Pseudomonadati</taxon>
        <taxon>Pseudomonadota</taxon>
        <taxon>Gammaproteobacteria</taxon>
        <taxon>Alteromonadales</taxon>
        <taxon>Alteromonadaceae</taxon>
        <taxon>Alteromonas/Salinimonas group</taxon>
        <taxon>Alteromonas</taxon>
    </lineage>
</organism>
<dbReference type="Pfam" id="PF00884">
    <property type="entry name" value="Sulfatase"/>
    <property type="match status" value="1"/>
</dbReference>
<dbReference type="EMBL" id="JAATNW010000003">
    <property type="protein sequence ID" value="NMH59393.1"/>
    <property type="molecule type" value="Genomic_DNA"/>
</dbReference>
<dbReference type="InterPro" id="IPR050738">
    <property type="entry name" value="Sulfatase"/>
</dbReference>
<accession>A0ABX1R0Y7</accession>
<dbReference type="PANTHER" id="PTHR42693">
    <property type="entry name" value="ARYLSULFATASE FAMILY MEMBER"/>
    <property type="match status" value="1"/>
</dbReference>
<evidence type="ECO:0000256" key="1">
    <source>
        <dbReference type="ARBA" id="ARBA00008779"/>
    </source>
</evidence>
<keyword evidence="2" id="KW-0378">Hydrolase</keyword>
<dbReference type="SUPFAM" id="SSF53649">
    <property type="entry name" value="Alkaline phosphatase-like"/>
    <property type="match status" value="1"/>
</dbReference>
<evidence type="ECO:0000313" key="5">
    <source>
        <dbReference type="Proteomes" id="UP000709336"/>
    </source>
</evidence>
<dbReference type="InterPro" id="IPR017850">
    <property type="entry name" value="Alkaline_phosphatase_core_sf"/>
</dbReference>
<dbReference type="PANTHER" id="PTHR42693:SF53">
    <property type="entry name" value="ENDO-4-O-SULFATASE"/>
    <property type="match status" value="1"/>
</dbReference>
<dbReference type="Proteomes" id="UP000709336">
    <property type="component" value="Unassembled WGS sequence"/>
</dbReference>
<proteinExistence type="inferred from homology"/>
<sequence length="511" mass="57770">MFTSRLLSNLVFANLLPVSLFRLSIFSVLAFFLTACGSSENEDPQQDRVADERPNIIVIFTDDQGYADVGAQNVVSDILTPNIDELAASGVRFENGYVTAPQCTPSRAGLLTGIYQQRFGLDNNYFTPMDLSVTTIAERLKGAGYATGMAGKWNIDIDNNSDVWGAQNYPSIVPFKATEVPFEVRREYFPDNRGFDDVFAGSRKWYWRNFTKEGKDAKADYVEDNEYRLDLVSKAAVQFIHRHHDEPFFLYVAPFGPHVPLEAKEEDLALFSGDMKTRRRYGLAMMYAIDRGVGQIQDALREHGLLENTLIVYTSDNGAPTGISMPDEPLDDGNWGVWDGSVNTPLTGEKGMLTEGGIKVPFIVSWPKNFPKGEVRTEPVSTLDIGFTAAKVANADTVGMDGLDVVPLLTNQDGAGDQFQQRELYWRFYDQRAVRKGDYKYLQAGIKREYLFNIVNDPNETQNLIDVLPDEAGQLRELFWEWDKQMFRQDELRELSTPIGLQFDTYFKNRL</sequence>
<dbReference type="RefSeq" id="WP_169209973.1">
    <property type="nucleotide sequence ID" value="NZ_JAATNW010000003.1"/>
</dbReference>
<feature type="domain" description="Sulfatase N-terminal" evidence="3">
    <location>
        <begin position="54"/>
        <end position="394"/>
    </location>
</feature>
<name>A0ABX1R0Y7_9ALTE</name>
<dbReference type="Gene3D" id="3.30.1120.10">
    <property type="match status" value="1"/>
</dbReference>
<gene>
    <name evidence="4" type="ORF">HCJ96_05100</name>
</gene>
<evidence type="ECO:0000256" key="2">
    <source>
        <dbReference type="ARBA" id="ARBA00022801"/>
    </source>
</evidence>
<evidence type="ECO:0000259" key="3">
    <source>
        <dbReference type="Pfam" id="PF00884"/>
    </source>
</evidence>
<protein>
    <submittedName>
        <fullName evidence="4">Sulfatase-like hydrolase/transferase</fullName>
    </submittedName>
</protein>
<comment type="similarity">
    <text evidence="1">Belongs to the sulfatase family.</text>
</comment>
<keyword evidence="5" id="KW-1185">Reference proteome</keyword>
<evidence type="ECO:0000313" key="4">
    <source>
        <dbReference type="EMBL" id="NMH59393.1"/>
    </source>
</evidence>
<dbReference type="Gene3D" id="3.40.720.10">
    <property type="entry name" value="Alkaline Phosphatase, subunit A"/>
    <property type="match status" value="1"/>
</dbReference>
<reference evidence="4 5" key="1">
    <citation type="submission" date="2020-03" db="EMBL/GenBank/DDBJ databases">
        <title>Alteromonas ponticola sp. nov., isolated from seawater.</title>
        <authorList>
            <person name="Yoon J.-H."/>
            <person name="Kim Y.-O."/>
        </authorList>
    </citation>
    <scope>NUCLEOTIDE SEQUENCE [LARGE SCALE GENOMIC DNA]</scope>
    <source>
        <strain evidence="4 5">MYP5</strain>
    </source>
</reference>
<dbReference type="InterPro" id="IPR000917">
    <property type="entry name" value="Sulfatase_N"/>
</dbReference>